<protein>
    <recommendedName>
        <fullName evidence="7">Mitochondrial carrier protein</fullName>
    </recommendedName>
</protein>
<proteinExistence type="predicted"/>
<keyword evidence="6" id="KW-1185">Reference proteome</keyword>
<evidence type="ECO:0000313" key="5">
    <source>
        <dbReference type="EMBL" id="EGR31405.1"/>
    </source>
</evidence>
<accession>G0QTQ6</accession>
<dbReference type="GeneID" id="14907545"/>
<dbReference type="InterPro" id="IPR023395">
    <property type="entry name" value="MCP_dom_sf"/>
</dbReference>
<dbReference type="GO" id="GO:0016020">
    <property type="term" value="C:membrane"/>
    <property type="evidence" value="ECO:0007669"/>
    <property type="project" value="UniProtKB-SubCell"/>
</dbReference>
<sequence length="331" mass="38404">MSNYIFPYLSPIKDLWNYLTVDQNQQKLFEYRQHTGSLGTDWVSRYLYSEQDILNERYLYLHKQFNEEPELMNVLTDNIYRLSLFAGLERIITLRQAFICTRAQFQFAGNSFQSAAQVVLNGGIFTQGFYKGSFLNLLQFYLVPYQALIWSQKGGFLAQLAATSAFEALFYPLDTLKTAVYCDTVGKYDGWFSTLKDLMAKKGGLQGLFRGVEYKLGYNLIFLAHLRAVYDNSSLQWLSWPAWIASYGLLSMKSKLQIADSSVSLANLQESTRLRFCQTYAGVVPWAVFNYFFMYQFYGWYSDQAKNNKFEELVEEGNKRKSPFQQKVLVS</sequence>
<comment type="subcellular location">
    <subcellularLocation>
        <location evidence="1">Membrane</location>
        <topology evidence="1">Multi-pass membrane protein</topology>
    </subcellularLocation>
</comment>
<evidence type="ECO:0000256" key="3">
    <source>
        <dbReference type="ARBA" id="ARBA00023136"/>
    </source>
</evidence>
<dbReference type="InParanoid" id="G0QTQ6"/>
<evidence type="ECO:0000313" key="6">
    <source>
        <dbReference type="Proteomes" id="UP000008983"/>
    </source>
</evidence>
<dbReference type="EMBL" id="GL983869">
    <property type="protein sequence ID" value="EGR31405.1"/>
    <property type="molecule type" value="Genomic_DNA"/>
</dbReference>
<dbReference type="AlphaFoldDB" id="G0QTQ6"/>
<dbReference type="PROSITE" id="PS50920">
    <property type="entry name" value="SOLCAR"/>
    <property type="match status" value="1"/>
</dbReference>
<evidence type="ECO:0008006" key="7">
    <source>
        <dbReference type="Google" id="ProtNLM"/>
    </source>
</evidence>
<dbReference type="RefSeq" id="XP_004034891.1">
    <property type="nucleotide sequence ID" value="XM_004034843.1"/>
</dbReference>
<dbReference type="Proteomes" id="UP000008983">
    <property type="component" value="Unassembled WGS sequence"/>
</dbReference>
<evidence type="ECO:0000256" key="1">
    <source>
        <dbReference type="ARBA" id="ARBA00004141"/>
    </source>
</evidence>
<dbReference type="eggNOG" id="ENOG502SN8R">
    <property type="taxonomic scope" value="Eukaryota"/>
</dbReference>
<dbReference type="STRING" id="857967.G0QTQ6"/>
<reference evidence="5 6" key="1">
    <citation type="submission" date="2011-07" db="EMBL/GenBank/DDBJ databases">
        <authorList>
            <person name="Coyne R."/>
            <person name="Brami D."/>
            <person name="Johnson J."/>
            <person name="Hostetler J."/>
            <person name="Hannick L."/>
            <person name="Clark T."/>
            <person name="Cassidy-Hanley D."/>
            <person name="Inman J."/>
        </authorList>
    </citation>
    <scope>NUCLEOTIDE SEQUENCE [LARGE SCALE GENOMIC DNA]</scope>
    <source>
        <strain evidence="5 6">G5</strain>
    </source>
</reference>
<gene>
    <name evidence="5" type="ORF">IMG5_110640</name>
</gene>
<dbReference type="Gene3D" id="1.50.40.10">
    <property type="entry name" value="Mitochondrial carrier domain"/>
    <property type="match status" value="1"/>
</dbReference>
<dbReference type="OrthoDB" id="282983at2759"/>
<keyword evidence="3 4" id="KW-0472">Membrane</keyword>
<dbReference type="OMA" id="LTFKLAY"/>
<evidence type="ECO:0000256" key="4">
    <source>
        <dbReference type="PROSITE-ProRule" id="PRU00282"/>
    </source>
</evidence>
<evidence type="ECO:0000256" key="2">
    <source>
        <dbReference type="ARBA" id="ARBA00022692"/>
    </source>
</evidence>
<feature type="repeat" description="Solcar" evidence="4">
    <location>
        <begin position="153"/>
        <end position="236"/>
    </location>
</feature>
<keyword evidence="2 4" id="KW-0812">Transmembrane</keyword>
<dbReference type="InterPro" id="IPR018108">
    <property type="entry name" value="MCP_transmembrane"/>
</dbReference>
<name>G0QTQ6_ICHMU</name>
<dbReference type="SUPFAM" id="SSF103506">
    <property type="entry name" value="Mitochondrial carrier"/>
    <property type="match status" value="1"/>
</dbReference>
<organism evidence="5 6">
    <name type="scientific">Ichthyophthirius multifiliis</name>
    <name type="common">White spot disease agent</name>
    <name type="synonym">Ich</name>
    <dbReference type="NCBI Taxonomy" id="5932"/>
    <lineage>
        <taxon>Eukaryota</taxon>
        <taxon>Sar</taxon>
        <taxon>Alveolata</taxon>
        <taxon>Ciliophora</taxon>
        <taxon>Intramacronucleata</taxon>
        <taxon>Oligohymenophorea</taxon>
        <taxon>Hymenostomatida</taxon>
        <taxon>Ophryoglenina</taxon>
        <taxon>Ichthyophthirius</taxon>
    </lineage>
</organism>